<accession>A0A8B6CFE5</accession>
<dbReference type="OrthoDB" id="26525at2759"/>
<evidence type="ECO:0000256" key="1">
    <source>
        <dbReference type="ARBA" id="ARBA00022723"/>
    </source>
</evidence>
<evidence type="ECO:0000256" key="7">
    <source>
        <dbReference type="ARBA" id="ARBA00049593"/>
    </source>
</evidence>
<evidence type="ECO:0000256" key="2">
    <source>
        <dbReference type="ARBA" id="ARBA00022737"/>
    </source>
</evidence>
<sequence length="139" mass="15795">MSHGKEDMRQFFQRLDTSGEGKVQVTELKAGIKTEFCQDLNDAAVINMFMGLDMDGDNMISEDEFLTQMCDKIDRKLAFTEKFKQMDADGSGFLSKDEIKTALQEIYQGDEDGIDSMCNDCDSNNDGKISCEEFLRHMK</sequence>
<keyword evidence="5" id="KW-0505">Motor protein</keyword>
<dbReference type="GO" id="GO:0005509">
    <property type="term" value="F:calcium ion binding"/>
    <property type="evidence" value="ECO:0007669"/>
    <property type="project" value="InterPro"/>
</dbReference>
<dbReference type="EMBL" id="UYJE01001729">
    <property type="protein sequence ID" value="VDI04568.1"/>
    <property type="molecule type" value="Genomic_DNA"/>
</dbReference>
<evidence type="ECO:0000256" key="5">
    <source>
        <dbReference type="ARBA" id="ARBA00023175"/>
    </source>
</evidence>
<gene>
    <name evidence="10" type="ORF">MGAL_10B031769</name>
</gene>
<dbReference type="Proteomes" id="UP000596742">
    <property type="component" value="Unassembled WGS sequence"/>
</dbReference>
<dbReference type="Gene3D" id="1.10.238.10">
    <property type="entry name" value="EF-hand"/>
    <property type="match status" value="2"/>
</dbReference>
<evidence type="ECO:0000256" key="4">
    <source>
        <dbReference type="ARBA" id="ARBA00023123"/>
    </source>
</evidence>
<feature type="domain" description="EF-hand" evidence="9">
    <location>
        <begin position="3"/>
        <end position="38"/>
    </location>
</feature>
<keyword evidence="1" id="KW-0479">Metal-binding</keyword>
<comment type="function">
    <text evidence="7">In molluscan muscle, calcium regulation is associated with myosin rather than with actin. Muscle myosin contains two types of light chains: the catalytic light chain, essential for ATPase activity, and the regulatory light chain, a calcium-binding protein responsible for Ca(2+) dependent binding and Ca(2+) dependent Mg-ATPase activity.</text>
</comment>
<dbReference type="InterPro" id="IPR002048">
    <property type="entry name" value="EF_hand_dom"/>
</dbReference>
<proteinExistence type="predicted"/>
<keyword evidence="2" id="KW-0677">Repeat</keyword>
<dbReference type="PROSITE" id="PS50222">
    <property type="entry name" value="EF_HAND_2"/>
    <property type="match status" value="3"/>
</dbReference>
<protein>
    <recommendedName>
        <fullName evidence="8">Sulfhydryl light chain</fullName>
    </recommendedName>
</protein>
<dbReference type="Pfam" id="PF13833">
    <property type="entry name" value="EF-hand_8"/>
    <property type="match status" value="1"/>
</dbReference>
<dbReference type="CDD" id="cd00051">
    <property type="entry name" value="EFh"/>
    <property type="match status" value="1"/>
</dbReference>
<name>A0A8B6CFE5_MYTGA</name>
<dbReference type="FunFam" id="1.10.238.10:FF:000003">
    <property type="entry name" value="Calmodulin A"/>
    <property type="match status" value="1"/>
</dbReference>
<dbReference type="AlphaFoldDB" id="A0A8B6CFE5"/>
<evidence type="ECO:0000256" key="6">
    <source>
        <dbReference type="ARBA" id="ARBA00023179"/>
    </source>
</evidence>
<comment type="caution">
    <text evidence="10">The sequence shown here is derived from an EMBL/GenBank/DDBJ whole genome shotgun (WGS) entry which is preliminary data.</text>
</comment>
<evidence type="ECO:0000256" key="8">
    <source>
        <dbReference type="ARBA" id="ARBA00078496"/>
    </source>
</evidence>
<dbReference type="PANTHER" id="PTHR34524:SF6">
    <property type="entry name" value="CALCYPHOSINE LIKE"/>
    <property type="match status" value="1"/>
</dbReference>
<evidence type="ECO:0000313" key="10">
    <source>
        <dbReference type="EMBL" id="VDI04568.1"/>
    </source>
</evidence>
<dbReference type="InterPro" id="IPR011992">
    <property type="entry name" value="EF-hand-dom_pair"/>
</dbReference>
<dbReference type="PROSITE" id="PS00018">
    <property type="entry name" value="EF_HAND_1"/>
    <property type="match status" value="3"/>
</dbReference>
<dbReference type="GO" id="GO:0016459">
    <property type="term" value="C:myosin complex"/>
    <property type="evidence" value="ECO:0007669"/>
    <property type="project" value="UniProtKB-KW"/>
</dbReference>
<feature type="domain" description="EF-hand" evidence="9">
    <location>
        <begin position="110"/>
        <end position="139"/>
    </location>
</feature>
<keyword evidence="6" id="KW-0514">Muscle protein</keyword>
<dbReference type="SUPFAM" id="SSF47473">
    <property type="entry name" value="EF-hand"/>
    <property type="match status" value="1"/>
</dbReference>
<keyword evidence="3" id="KW-0106">Calcium</keyword>
<dbReference type="SMART" id="SM00054">
    <property type="entry name" value="EFh"/>
    <property type="match status" value="4"/>
</dbReference>
<dbReference type="Pfam" id="PF13499">
    <property type="entry name" value="EF-hand_7"/>
    <property type="match status" value="1"/>
</dbReference>
<dbReference type="InterPro" id="IPR051581">
    <property type="entry name" value="Ca-bind"/>
</dbReference>
<organism evidence="10 11">
    <name type="scientific">Mytilus galloprovincialis</name>
    <name type="common">Mediterranean mussel</name>
    <dbReference type="NCBI Taxonomy" id="29158"/>
    <lineage>
        <taxon>Eukaryota</taxon>
        <taxon>Metazoa</taxon>
        <taxon>Spiralia</taxon>
        <taxon>Lophotrochozoa</taxon>
        <taxon>Mollusca</taxon>
        <taxon>Bivalvia</taxon>
        <taxon>Autobranchia</taxon>
        <taxon>Pteriomorphia</taxon>
        <taxon>Mytilida</taxon>
        <taxon>Mytiloidea</taxon>
        <taxon>Mytilidae</taxon>
        <taxon>Mytilinae</taxon>
        <taxon>Mytilus</taxon>
    </lineage>
</organism>
<reference evidence="10" key="1">
    <citation type="submission" date="2018-11" db="EMBL/GenBank/DDBJ databases">
        <authorList>
            <person name="Alioto T."/>
            <person name="Alioto T."/>
        </authorList>
    </citation>
    <scope>NUCLEOTIDE SEQUENCE</scope>
</reference>
<evidence type="ECO:0000313" key="11">
    <source>
        <dbReference type="Proteomes" id="UP000596742"/>
    </source>
</evidence>
<evidence type="ECO:0000256" key="3">
    <source>
        <dbReference type="ARBA" id="ARBA00022837"/>
    </source>
</evidence>
<dbReference type="Pfam" id="PF13202">
    <property type="entry name" value="EF-hand_5"/>
    <property type="match status" value="1"/>
</dbReference>
<feature type="domain" description="EF-hand" evidence="9">
    <location>
        <begin position="74"/>
        <end position="109"/>
    </location>
</feature>
<evidence type="ECO:0000259" key="9">
    <source>
        <dbReference type="PROSITE" id="PS50222"/>
    </source>
</evidence>
<keyword evidence="11" id="KW-1185">Reference proteome</keyword>
<keyword evidence="4" id="KW-0518">Myosin</keyword>
<dbReference type="InterPro" id="IPR018247">
    <property type="entry name" value="EF_Hand_1_Ca_BS"/>
</dbReference>
<dbReference type="PANTHER" id="PTHR34524">
    <property type="entry name" value="CALCYPHOSIN"/>
    <property type="match status" value="1"/>
</dbReference>